<dbReference type="EC" id="3.2.1.21" evidence="3"/>
<dbReference type="OrthoDB" id="47059at2759"/>
<evidence type="ECO:0000256" key="4">
    <source>
        <dbReference type="ARBA" id="ARBA00022801"/>
    </source>
</evidence>
<evidence type="ECO:0000313" key="6">
    <source>
        <dbReference type="EMBL" id="KAJ4307684.1"/>
    </source>
</evidence>
<accession>A0A9W8T9X4</accession>
<organism evidence="6 7">
    <name type="scientific">Fusarium piperis</name>
    <dbReference type="NCBI Taxonomy" id="1435070"/>
    <lineage>
        <taxon>Eukaryota</taxon>
        <taxon>Fungi</taxon>
        <taxon>Dikarya</taxon>
        <taxon>Ascomycota</taxon>
        <taxon>Pezizomycotina</taxon>
        <taxon>Sordariomycetes</taxon>
        <taxon>Hypocreomycetidae</taxon>
        <taxon>Hypocreales</taxon>
        <taxon>Nectriaceae</taxon>
        <taxon>Fusarium</taxon>
        <taxon>Fusarium solani species complex</taxon>
    </lineage>
</organism>
<evidence type="ECO:0000256" key="3">
    <source>
        <dbReference type="ARBA" id="ARBA00012744"/>
    </source>
</evidence>
<dbReference type="GO" id="GO:0009251">
    <property type="term" value="P:glucan catabolic process"/>
    <property type="evidence" value="ECO:0007669"/>
    <property type="project" value="TreeGrafter"/>
</dbReference>
<evidence type="ECO:0000256" key="2">
    <source>
        <dbReference type="ARBA" id="ARBA00005336"/>
    </source>
</evidence>
<comment type="catalytic activity">
    <reaction evidence="1">
        <text>Hydrolysis of terminal, non-reducing beta-D-glucosyl residues with release of beta-D-glucose.</text>
        <dbReference type="EC" id="3.2.1.21"/>
    </reaction>
</comment>
<evidence type="ECO:0000256" key="5">
    <source>
        <dbReference type="ARBA" id="ARBA00023295"/>
    </source>
</evidence>
<sequence length="153" mass="16432">MPGPCHWRGMCLLRAVRSRKVSEATIDSSVRNILNLTNKILPVLNCRPVEEGNTQQKRDLCRETARSSVVLLRNSRNLLPLDAGPASRQTFSLIGSNAFCPPAMGGGSNDLIPFYVSKPFKALTAVVGKDRVKAAVGCYGTPAITPHTGSKVG</sequence>
<dbReference type="PANTHER" id="PTHR42715">
    <property type="entry name" value="BETA-GLUCOSIDASE"/>
    <property type="match status" value="1"/>
</dbReference>
<dbReference type="GO" id="GO:0008422">
    <property type="term" value="F:beta-glucosidase activity"/>
    <property type="evidence" value="ECO:0007669"/>
    <property type="project" value="UniProtKB-EC"/>
</dbReference>
<comment type="similarity">
    <text evidence="2">Belongs to the glycosyl hydrolase 3 family.</text>
</comment>
<dbReference type="Gene3D" id="2.60.120.260">
    <property type="entry name" value="Galactose-binding domain-like"/>
    <property type="match status" value="1"/>
</dbReference>
<reference evidence="6" key="1">
    <citation type="submission" date="2022-10" db="EMBL/GenBank/DDBJ databases">
        <title>Tapping the CABI collections for fungal endophytes: first genome assemblies for Collariella, Neodidymelliopsis, Ascochyta clinopodiicola, Didymella pomorum, Didymosphaeria variabile, Neocosmospora piperis and Neocucurbitaria cava.</title>
        <authorList>
            <person name="Hill R."/>
        </authorList>
    </citation>
    <scope>NUCLEOTIDE SEQUENCE</scope>
    <source>
        <strain evidence="6">IMI 366586</strain>
    </source>
</reference>
<keyword evidence="5" id="KW-0326">Glycosidase</keyword>
<protein>
    <recommendedName>
        <fullName evidence="3">beta-glucosidase</fullName>
        <ecNumber evidence="3">3.2.1.21</ecNumber>
    </recommendedName>
</protein>
<evidence type="ECO:0000313" key="7">
    <source>
        <dbReference type="Proteomes" id="UP001140502"/>
    </source>
</evidence>
<dbReference type="InterPro" id="IPR050288">
    <property type="entry name" value="Cellulose_deg_GH3"/>
</dbReference>
<dbReference type="Gene3D" id="3.20.20.300">
    <property type="entry name" value="Glycoside hydrolase, family 3, N-terminal domain"/>
    <property type="match status" value="1"/>
</dbReference>
<dbReference type="PANTHER" id="PTHR42715:SF27">
    <property type="entry name" value="BETA-GLUCOSIDASE-RELATED"/>
    <property type="match status" value="1"/>
</dbReference>
<dbReference type="Proteomes" id="UP001140502">
    <property type="component" value="Unassembled WGS sequence"/>
</dbReference>
<name>A0A9W8T9X4_9HYPO</name>
<dbReference type="SUPFAM" id="SSF52279">
    <property type="entry name" value="Beta-D-glucan exohydrolase, C-terminal domain"/>
    <property type="match status" value="1"/>
</dbReference>
<keyword evidence="4" id="KW-0378">Hydrolase</keyword>
<dbReference type="EMBL" id="JAPEUR010000662">
    <property type="protein sequence ID" value="KAJ4307684.1"/>
    <property type="molecule type" value="Genomic_DNA"/>
</dbReference>
<dbReference type="InterPro" id="IPR036962">
    <property type="entry name" value="Glyco_hydro_3_N_sf"/>
</dbReference>
<keyword evidence="7" id="KW-1185">Reference proteome</keyword>
<proteinExistence type="inferred from homology"/>
<dbReference type="Gene3D" id="3.40.50.1700">
    <property type="entry name" value="Glycoside hydrolase family 3 C-terminal domain"/>
    <property type="match status" value="1"/>
</dbReference>
<dbReference type="AlphaFoldDB" id="A0A9W8T9X4"/>
<evidence type="ECO:0000256" key="1">
    <source>
        <dbReference type="ARBA" id="ARBA00000448"/>
    </source>
</evidence>
<gene>
    <name evidence="6" type="ORF">N0V84_012559</name>
</gene>
<dbReference type="InterPro" id="IPR036881">
    <property type="entry name" value="Glyco_hydro_3_C_sf"/>
</dbReference>
<comment type="caution">
    <text evidence="6">The sequence shown here is derived from an EMBL/GenBank/DDBJ whole genome shotgun (WGS) entry which is preliminary data.</text>
</comment>